<gene>
    <name evidence="11" type="ORF">Malapachy_1293</name>
</gene>
<dbReference type="EMBL" id="LGAV01000009">
    <property type="protein sequence ID" value="KOS12795.1"/>
    <property type="molecule type" value="Genomic_DNA"/>
</dbReference>
<dbReference type="InterPro" id="IPR036811">
    <property type="entry name" value="Ubol_cytC_Rdtase_hinge_dom_sf"/>
</dbReference>
<feature type="domain" description="Ubiquinol-cytochrome C reductase hinge" evidence="10">
    <location>
        <begin position="64"/>
        <end position="109"/>
    </location>
</feature>
<proteinExistence type="inferred from homology"/>
<sequence length="115" mass="12965">MSLLATLANFGSSSSAVEATPSTGAWYEAFFPVAHNEEEDSEDEEEEEEEEEEEDDEEDDEPEDVYPEIYEKCQNSPACESARHHFEECQERVTGGKGFEGEDCVEELKLFAQLA</sequence>
<dbReference type="InterPro" id="IPR023184">
    <property type="entry name" value="Ubol_cytC_Rdtase_hinge_dom"/>
</dbReference>
<keyword evidence="7" id="KW-0496">Mitochondrion</keyword>
<keyword evidence="12" id="KW-1185">Reference proteome</keyword>
<dbReference type="OrthoDB" id="405848at2759"/>
<evidence type="ECO:0000256" key="5">
    <source>
        <dbReference type="ARBA" id="ARBA00022792"/>
    </source>
</evidence>
<dbReference type="SUPFAM" id="SSF81531">
    <property type="entry name" value="Non-heme 11 kDa protein of cytochrome bc1 complex (Ubiquinol-cytochrome c reductase)"/>
    <property type="match status" value="1"/>
</dbReference>
<comment type="caution">
    <text evidence="11">The sequence shown here is derived from an EMBL/GenBank/DDBJ whole genome shotgun (WGS) entry which is preliminary data.</text>
</comment>
<dbReference type="STRING" id="77020.A0A0N0RRW9"/>
<dbReference type="VEuPathDB" id="FungiDB:Malapachy_1293"/>
<keyword evidence="4" id="KW-0679">Respiratory chain</keyword>
<evidence type="ECO:0000313" key="11">
    <source>
        <dbReference type="EMBL" id="KOS12795.1"/>
    </source>
</evidence>
<dbReference type="GO" id="GO:0005743">
    <property type="term" value="C:mitochondrial inner membrane"/>
    <property type="evidence" value="ECO:0007669"/>
    <property type="project" value="UniProtKB-SubCell"/>
</dbReference>
<evidence type="ECO:0000256" key="2">
    <source>
        <dbReference type="ARBA" id="ARBA00006498"/>
    </source>
</evidence>
<keyword evidence="3" id="KW-0813">Transport</keyword>
<comment type="subcellular location">
    <subcellularLocation>
        <location evidence="1">Mitochondrion inner membrane</location>
    </subcellularLocation>
</comment>
<keyword evidence="8" id="KW-0472">Membrane</keyword>
<dbReference type="RefSeq" id="XP_017990427.1">
    <property type="nucleotide sequence ID" value="XM_018135798.1"/>
</dbReference>
<reference evidence="11 12" key="1">
    <citation type="submission" date="2015-07" db="EMBL/GenBank/DDBJ databases">
        <title>Draft Genome Sequence of Malassezia furfur CBS1878 and Malassezia pachydermatis CBS1879.</title>
        <authorList>
            <person name="Triana S."/>
            <person name="Ohm R."/>
            <person name="Gonzalez A."/>
            <person name="DeCock H."/>
            <person name="Restrepo S."/>
            <person name="Celis A."/>
        </authorList>
    </citation>
    <scope>NUCLEOTIDE SEQUENCE [LARGE SCALE GENOMIC DNA]</scope>
    <source>
        <strain evidence="11 12">CBS 1879</strain>
    </source>
</reference>
<evidence type="ECO:0000256" key="9">
    <source>
        <dbReference type="SAM" id="MobiDB-lite"/>
    </source>
</evidence>
<keyword evidence="6" id="KW-0249">Electron transport</keyword>
<evidence type="ECO:0000256" key="8">
    <source>
        <dbReference type="ARBA" id="ARBA00023136"/>
    </source>
</evidence>
<organism evidence="11 12">
    <name type="scientific">Malassezia pachydermatis</name>
    <dbReference type="NCBI Taxonomy" id="77020"/>
    <lineage>
        <taxon>Eukaryota</taxon>
        <taxon>Fungi</taxon>
        <taxon>Dikarya</taxon>
        <taxon>Basidiomycota</taxon>
        <taxon>Ustilaginomycotina</taxon>
        <taxon>Malasseziomycetes</taxon>
        <taxon>Malasseziales</taxon>
        <taxon>Malasseziaceae</taxon>
        <taxon>Malassezia</taxon>
    </lineage>
</organism>
<feature type="compositionally biased region" description="Acidic residues" evidence="9">
    <location>
        <begin position="37"/>
        <end position="66"/>
    </location>
</feature>
<accession>A0A0N0RRW9</accession>
<evidence type="ECO:0000256" key="7">
    <source>
        <dbReference type="ARBA" id="ARBA00023128"/>
    </source>
</evidence>
<dbReference type="AlphaFoldDB" id="A0A0N0RRW9"/>
<evidence type="ECO:0000256" key="1">
    <source>
        <dbReference type="ARBA" id="ARBA00004273"/>
    </source>
</evidence>
<dbReference type="GeneID" id="28727673"/>
<name>A0A0N0RRW9_9BASI</name>
<evidence type="ECO:0000256" key="3">
    <source>
        <dbReference type="ARBA" id="ARBA00022448"/>
    </source>
</evidence>
<dbReference type="Pfam" id="PF02320">
    <property type="entry name" value="UCR_hinge"/>
    <property type="match status" value="1"/>
</dbReference>
<dbReference type="Proteomes" id="UP000037751">
    <property type="component" value="Unassembled WGS sequence"/>
</dbReference>
<dbReference type="Gene3D" id="1.10.287.20">
    <property type="entry name" value="Ubiquinol-cytochrome C reductase hinge domain"/>
    <property type="match status" value="1"/>
</dbReference>
<protein>
    <submittedName>
        <fullName evidence="11">Qcr6-ubiquinol--cytochrome-c reductase 17k protein</fullName>
    </submittedName>
</protein>
<evidence type="ECO:0000256" key="4">
    <source>
        <dbReference type="ARBA" id="ARBA00022660"/>
    </source>
</evidence>
<comment type="similarity">
    <text evidence="2">Belongs to the UQCRH/QCR6 family.</text>
</comment>
<evidence type="ECO:0000313" key="12">
    <source>
        <dbReference type="Proteomes" id="UP000037751"/>
    </source>
</evidence>
<feature type="region of interest" description="Disordered" evidence="9">
    <location>
        <begin position="33"/>
        <end position="67"/>
    </location>
</feature>
<keyword evidence="5" id="KW-0999">Mitochondrion inner membrane</keyword>
<evidence type="ECO:0000256" key="6">
    <source>
        <dbReference type="ARBA" id="ARBA00022982"/>
    </source>
</evidence>
<evidence type="ECO:0000259" key="10">
    <source>
        <dbReference type="Pfam" id="PF02320"/>
    </source>
</evidence>